<proteinExistence type="predicted"/>
<feature type="transmembrane region" description="Helical" evidence="1">
    <location>
        <begin position="48"/>
        <end position="69"/>
    </location>
</feature>
<keyword evidence="1" id="KW-1133">Transmembrane helix</keyword>
<comment type="caution">
    <text evidence="2">The sequence shown here is derived from an EMBL/GenBank/DDBJ whole genome shotgun (WGS) entry which is preliminary data.</text>
</comment>
<reference evidence="3 4" key="1">
    <citation type="submission" date="2021-04" db="EMBL/GenBank/DDBJ databases">
        <title>Determining the burden of carbapenem-resistant Enterobacterales from a tertiary public heath setting in Bangladesh: a clinical, epidemiological, and molecular study.</title>
        <authorList>
            <person name="Farzana R."/>
            <person name="Walsh T.R."/>
        </authorList>
    </citation>
    <scope>NUCLEOTIDE SEQUENCE [LARGE SCALE GENOMIC DNA]</scope>
    <source>
        <strain evidence="4">dmpro_s316</strain>
        <strain evidence="3">Dmpro_s316</strain>
    </source>
</reference>
<evidence type="ECO:0000313" key="2">
    <source>
        <dbReference type="EMBL" id="EMP9432666.1"/>
    </source>
</evidence>
<dbReference type="EMBL" id="JAGSRH010000001">
    <property type="protein sequence ID" value="MER5075302.1"/>
    <property type="molecule type" value="Genomic_DNA"/>
</dbReference>
<dbReference type="EMBL" id="AAZDVE040000010">
    <property type="protein sequence ID" value="EMP9432666.1"/>
    <property type="molecule type" value="Genomic_DNA"/>
</dbReference>
<feature type="transmembrane region" description="Helical" evidence="1">
    <location>
        <begin position="20"/>
        <end position="36"/>
    </location>
</feature>
<evidence type="ECO:0000256" key="1">
    <source>
        <dbReference type="SAM" id="Phobius"/>
    </source>
</evidence>
<keyword evidence="1" id="KW-0472">Membrane</keyword>
<sequence>MNWNIPTLPDKTPIKKPNYKIIFIFFTTIVAAIYTYSVTLPAEQKTRLLFIAFPIIALLFFACISFLYIRYQHSVVTCHNWEKEKKITKREWQIWCQSSITSIANVIYTPDKDGTDVFFQDAEAVPMFPDKPRRLFNLLQLDNNFITNLDKQLERQCPNYRCYLSKIYLYDSNNHNSNENLIYEHWQLKPIRSPRYQDIFSVYDDNKQNEAFLIITIQSQAVYSEFISAQLFSTNSQLMSSKDTNVKIERIMEIDIQNIDNEIIKYIDYSGISKKNKFQTWITDLKQDIVDKILITYTERNIEYDQHHPIRSLALSYSKPHPNAFLTYLSLITEISTKTETDQVLIHPNPHGASYAVYIHRS</sequence>
<name>A0AAI9HYW1_PROST</name>
<organism evidence="2">
    <name type="scientific">Providencia stuartii</name>
    <dbReference type="NCBI Taxonomy" id="588"/>
    <lineage>
        <taxon>Bacteria</taxon>
        <taxon>Pseudomonadati</taxon>
        <taxon>Pseudomonadota</taxon>
        <taxon>Gammaproteobacteria</taxon>
        <taxon>Enterobacterales</taxon>
        <taxon>Morganellaceae</taxon>
        <taxon>Providencia</taxon>
    </lineage>
</organism>
<dbReference type="RefSeq" id="WP_249999069.1">
    <property type="nucleotide sequence ID" value="NZ_CP095443.1"/>
</dbReference>
<dbReference type="AlphaFoldDB" id="A0AAI9HYW1"/>
<dbReference type="Proteomes" id="UP001495779">
    <property type="component" value="Unassembled WGS sequence"/>
</dbReference>
<keyword evidence="1" id="KW-0812">Transmembrane</keyword>
<evidence type="ECO:0000313" key="3">
    <source>
        <dbReference type="EMBL" id="MER5075302.1"/>
    </source>
</evidence>
<protein>
    <submittedName>
        <fullName evidence="2">Uncharacterized protein</fullName>
    </submittedName>
</protein>
<accession>A0AAI9HYW1</accession>
<reference evidence="2" key="2">
    <citation type="submission" date="2024-02" db="EMBL/GenBank/DDBJ databases">
        <authorList>
            <consortium name="Clinical and Environmental Microbiology Branch: Whole genome sequencing antimicrobial resistance pathogens in the healthcare setting"/>
        </authorList>
    </citation>
    <scope>NUCLEOTIDE SEQUENCE</scope>
    <source>
        <strain evidence="2">2020GO-00142</strain>
    </source>
</reference>
<gene>
    <name evidence="2" type="ORF">JRA39_001705</name>
    <name evidence="3" type="ORF">KDV35_00170</name>
</gene>
<evidence type="ECO:0000313" key="4">
    <source>
        <dbReference type="Proteomes" id="UP001495779"/>
    </source>
</evidence>